<protein>
    <submittedName>
        <fullName evidence="1">Uncharacterized protein</fullName>
    </submittedName>
</protein>
<name>A0ACC0BML5_CATRO</name>
<sequence>MKSWLQAQQNHKLSSFNIFLNSISIDFLTTTCGTKPNHGMKTKEEGMGKKLSIGYEDTSKFMWLPICRKKMDSSFNVLKVHLCDFVKTTFKNRAFGRTWKDDERSKKGKKTKLIGDGSLHLTVPGSSLVERRILKTTCHPRWHSLSPQAMEDVTQNHFP</sequence>
<dbReference type="EMBL" id="CM044703">
    <property type="protein sequence ID" value="KAI5673881.1"/>
    <property type="molecule type" value="Genomic_DNA"/>
</dbReference>
<comment type="caution">
    <text evidence="1">The sequence shown here is derived from an EMBL/GenBank/DDBJ whole genome shotgun (WGS) entry which is preliminary data.</text>
</comment>
<accession>A0ACC0BML5</accession>
<organism evidence="1 2">
    <name type="scientific">Catharanthus roseus</name>
    <name type="common">Madagascar periwinkle</name>
    <name type="synonym">Vinca rosea</name>
    <dbReference type="NCBI Taxonomy" id="4058"/>
    <lineage>
        <taxon>Eukaryota</taxon>
        <taxon>Viridiplantae</taxon>
        <taxon>Streptophyta</taxon>
        <taxon>Embryophyta</taxon>
        <taxon>Tracheophyta</taxon>
        <taxon>Spermatophyta</taxon>
        <taxon>Magnoliopsida</taxon>
        <taxon>eudicotyledons</taxon>
        <taxon>Gunneridae</taxon>
        <taxon>Pentapetalae</taxon>
        <taxon>asterids</taxon>
        <taxon>lamiids</taxon>
        <taxon>Gentianales</taxon>
        <taxon>Apocynaceae</taxon>
        <taxon>Rauvolfioideae</taxon>
        <taxon>Vinceae</taxon>
        <taxon>Catharanthinae</taxon>
        <taxon>Catharanthus</taxon>
    </lineage>
</organism>
<proteinExistence type="predicted"/>
<keyword evidence="2" id="KW-1185">Reference proteome</keyword>
<evidence type="ECO:0000313" key="2">
    <source>
        <dbReference type="Proteomes" id="UP001060085"/>
    </source>
</evidence>
<gene>
    <name evidence="1" type="ORF">M9H77_14245</name>
</gene>
<dbReference type="Proteomes" id="UP001060085">
    <property type="component" value="Linkage Group LG03"/>
</dbReference>
<reference evidence="2" key="1">
    <citation type="journal article" date="2023" name="Nat. Plants">
        <title>Single-cell RNA sequencing provides a high-resolution roadmap for understanding the multicellular compartmentation of specialized metabolism.</title>
        <authorList>
            <person name="Sun S."/>
            <person name="Shen X."/>
            <person name="Li Y."/>
            <person name="Li Y."/>
            <person name="Wang S."/>
            <person name="Li R."/>
            <person name="Zhang H."/>
            <person name="Shen G."/>
            <person name="Guo B."/>
            <person name="Wei J."/>
            <person name="Xu J."/>
            <person name="St-Pierre B."/>
            <person name="Chen S."/>
            <person name="Sun C."/>
        </authorList>
    </citation>
    <scope>NUCLEOTIDE SEQUENCE [LARGE SCALE GENOMIC DNA]</scope>
</reference>
<evidence type="ECO:0000313" key="1">
    <source>
        <dbReference type="EMBL" id="KAI5673881.1"/>
    </source>
</evidence>